<dbReference type="Pfam" id="PF01300">
    <property type="entry name" value="Sua5_yciO_yrdC"/>
    <property type="match status" value="1"/>
</dbReference>
<protein>
    <submittedName>
        <fullName evidence="2">Threonylcarbamoyl-AMP synthase</fullName>
    </submittedName>
</protein>
<organism evidence="2 3">
    <name type="scientific">Desulfoferula mesophila</name>
    <dbReference type="NCBI Taxonomy" id="3058419"/>
    <lineage>
        <taxon>Bacteria</taxon>
        <taxon>Pseudomonadati</taxon>
        <taxon>Thermodesulfobacteriota</taxon>
        <taxon>Desulfarculia</taxon>
        <taxon>Desulfarculales</taxon>
        <taxon>Desulfarculaceae</taxon>
        <taxon>Desulfoferula</taxon>
    </lineage>
</organism>
<sequence length="203" mass="22197">MLLEINPQNPQPRLIARVVEVLESGGVVAYPTDTLYGLGCDIHNKKALKRLHQIKGQPESKPFSFICPDLSDLSRYALVTNYAYKTLKRLLPGPYTFVLTGSREVPGMMLTRRKTAGIRVPGHPIPLAIVQALGRPLASATATDPDGHEYLHAWEIDEAMGKQLDLVIDGGPVPGQPSSVISLVDDQPEIIREGAGPVEEFRL</sequence>
<accession>A0AAU9EEW7</accession>
<name>A0AAU9EEW7_9BACT</name>
<dbReference type="InterPro" id="IPR052532">
    <property type="entry name" value="SUA5_domain"/>
</dbReference>
<dbReference type="PANTHER" id="PTHR42828:SF3">
    <property type="entry name" value="THREONYLCARBAMOYL-AMP SYNTHASE"/>
    <property type="match status" value="1"/>
</dbReference>
<dbReference type="Gene3D" id="3.90.870.10">
    <property type="entry name" value="DHBP synthase"/>
    <property type="match status" value="1"/>
</dbReference>
<feature type="domain" description="YrdC-like" evidence="1">
    <location>
        <begin position="12"/>
        <end position="196"/>
    </location>
</feature>
<dbReference type="NCBIfam" id="TIGR00057">
    <property type="entry name" value="L-threonylcarbamoyladenylate synthase"/>
    <property type="match status" value="1"/>
</dbReference>
<dbReference type="EMBL" id="AP028679">
    <property type="protein sequence ID" value="BEQ15691.1"/>
    <property type="molecule type" value="Genomic_DNA"/>
</dbReference>
<evidence type="ECO:0000313" key="2">
    <source>
        <dbReference type="EMBL" id="BEQ15691.1"/>
    </source>
</evidence>
<evidence type="ECO:0000313" key="3">
    <source>
        <dbReference type="Proteomes" id="UP001366166"/>
    </source>
</evidence>
<dbReference type="AlphaFoldDB" id="A0AAU9EEW7"/>
<dbReference type="SUPFAM" id="SSF55821">
    <property type="entry name" value="YrdC/RibB"/>
    <property type="match status" value="1"/>
</dbReference>
<reference evidence="3" key="1">
    <citation type="journal article" date="2023" name="Arch. Microbiol.">
        <title>Desulfoferula mesophilus gen. nov. sp. nov., a mesophilic sulfate-reducing bacterium isolated from a brackish lake sediment.</title>
        <authorList>
            <person name="Watanabe T."/>
            <person name="Yabe T."/>
            <person name="Tsuji J.M."/>
            <person name="Fukui M."/>
        </authorList>
    </citation>
    <scope>NUCLEOTIDE SEQUENCE [LARGE SCALE GENOMIC DNA]</scope>
    <source>
        <strain evidence="3">12FAK</strain>
    </source>
</reference>
<dbReference type="PANTHER" id="PTHR42828">
    <property type="entry name" value="DHBP SYNTHASE RIBB-LIKE ALPHA/BETA DOMAIN-CONTAINING PROTEIN"/>
    <property type="match status" value="1"/>
</dbReference>
<dbReference type="KEGG" id="dmp:FAK_27570"/>
<proteinExistence type="predicted"/>
<dbReference type="InterPro" id="IPR017945">
    <property type="entry name" value="DHBP_synth_RibB-like_a/b_dom"/>
</dbReference>
<dbReference type="RefSeq" id="WP_338600447.1">
    <property type="nucleotide sequence ID" value="NZ_AP028679.1"/>
</dbReference>
<dbReference type="PROSITE" id="PS51163">
    <property type="entry name" value="YRDC"/>
    <property type="match status" value="1"/>
</dbReference>
<dbReference type="GO" id="GO:0003725">
    <property type="term" value="F:double-stranded RNA binding"/>
    <property type="evidence" value="ECO:0007669"/>
    <property type="project" value="InterPro"/>
</dbReference>
<dbReference type="Proteomes" id="UP001366166">
    <property type="component" value="Chromosome"/>
</dbReference>
<gene>
    <name evidence="2" type="primary">yrdC</name>
    <name evidence="2" type="ORF">FAK_27570</name>
</gene>
<dbReference type="InterPro" id="IPR006070">
    <property type="entry name" value="Sua5-like_dom"/>
</dbReference>
<keyword evidence="3" id="KW-1185">Reference proteome</keyword>
<evidence type="ECO:0000259" key="1">
    <source>
        <dbReference type="PROSITE" id="PS51163"/>
    </source>
</evidence>